<evidence type="ECO:0000256" key="7">
    <source>
        <dbReference type="PIRSR" id="PIRSR602401-1"/>
    </source>
</evidence>
<dbReference type="AlphaFoldDB" id="A0A9X0DNH7"/>
<evidence type="ECO:0000256" key="5">
    <source>
        <dbReference type="ARBA" id="ARBA00023004"/>
    </source>
</evidence>
<sequence>MITHHIQTLMKELCGRINTNIDINKWFDILTFDIISHMTFGESFSALPTGELDPFTVDLFGKFKMYNLIYLSREYGWINSLVKMMMKLPSVAEQQRKYFEGTRLKVEKRMQTDNPNEHDFMRYILHNNNENAMDLNEIIGTTTVLVNGGGQEMAVCLSTTLYFMLKNPVWLKRSQEELGVDHGNNTACIEAAVNEAMRLHPPAAGNFQRRTADMGIFVDGHFIPPNTSVGVSQYAAFHSPANFHDPERFAPERWLPNPPAEFCSDNKAAFHPFSMGPRNCIGKNLALAIVTQTLADLLRDFDIDLKAESSEWTKGQTFHVGWWRPPLLQEPLAVLDRLRLSVDVNLINQSITIPQAAPTDRIVGGFVIPAGTNFIVDSYALNTHNTYWGDDNTAYRPTRFLERNAVRSR</sequence>
<dbReference type="InterPro" id="IPR050121">
    <property type="entry name" value="Cytochrome_P450_monoxygenase"/>
</dbReference>
<dbReference type="EMBL" id="JAPEIS010000001">
    <property type="protein sequence ID" value="KAJ8069784.1"/>
    <property type="molecule type" value="Genomic_DNA"/>
</dbReference>
<keyword evidence="8" id="KW-0560">Oxidoreductase</keyword>
<dbReference type="GO" id="GO:0004497">
    <property type="term" value="F:monooxygenase activity"/>
    <property type="evidence" value="ECO:0007669"/>
    <property type="project" value="UniProtKB-KW"/>
</dbReference>
<dbReference type="PRINTS" id="PR00463">
    <property type="entry name" value="EP450I"/>
</dbReference>
<dbReference type="InterPro" id="IPR036396">
    <property type="entry name" value="Cyt_P450_sf"/>
</dbReference>
<evidence type="ECO:0000256" key="4">
    <source>
        <dbReference type="ARBA" id="ARBA00022723"/>
    </source>
</evidence>
<dbReference type="InterPro" id="IPR002401">
    <property type="entry name" value="Cyt_P450_E_grp-I"/>
</dbReference>
<keyword evidence="8" id="KW-0503">Monooxygenase</keyword>
<dbReference type="Pfam" id="PF00067">
    <property type="entry name" value="p450"/>
    <property type="match status" value="2"/>
</dbReference>
<evidence type="ECO:0000256" key="1">
    <source>
        <dbReference type="ARBA" id="ARBA00001971"/>
    </source>
</evidence>
<dbReference type="OrthoDB" id="1470350at2759"/>
<evidence type="ECO:0000313" key="9">
    <source>
        <dbReference type="EMBL" id="KAJ8069784.1"/>
    </source>
</evidence>
<comment type="similarity">
    <text evidence="2 8">Belongs to the cytochrome P450 family.</text>
</comment>
<dbReference type="GO" id="GO:0020037">
    <property type="term" value="F:heme binding"/>
    <property type="evidence" value="ECO:0007669"/>
    <property type="project" value="InterPro"/>
</dbReference>
<evidence type="ECO:0008006" key="11">
    <source>
        <dbReference type="Google" id="ProtNLM"/>
    </source>
</evidence>
<gene>
    <name evidence="9" type="ORF">OCU04_000200</name>
</gene>
<organism evidence="9 10">
    <name type="scientific">Sclerotinia nivalis</name>
    <dbReference type="NCBI Taxonomy" id="352851"/>
    <lineage>
        <taxon>Eukaryota</taxon>
        <taxon>Fungi</taxon>
        <taxon>Dikarya</taxon>
        <taxon>Ascomycota</taxon>
        <taxon>Pezizomycotina</taxon>
        <taxon>Leotiomycetes</taxon>
        <taxon>Helotiales</taxon>
        <taxon>Sclerotiniaceae</taxon>
        <taxon>Sclerotinia</taxon>
    </lineage>
</organism>
<dbReference type="GO" id="GO:0005506">
    <property type="term" value="F:iron ion binding"/>
    <property type="evidence" value="ECO:0007669"/>
    <property type="project" value="InterPro"/>
</dbReference>
<evidence type="ECO:0000256" key="3">
    <source>
        <dbReference type="ARBA" id="ARBA00022617"/>
    </source>
</evidence>
<proteinExistence type="inferred from homology"/>
<evidence type="ECO:0000256" key="8">
    <source>
        <dbReference type="RuleBase" id="RU000461"/>
    </source>
</evidence>
<keyword evidence="3 7" id="KW-0349">Heme</keyword>
<dbReference type="InterPro" id="IPR001128">
    <property type="entry name" value="Cyt_P450"/>
</dbReference>
<dbReference type="PRINTS" id="PR00385">
    <property type="entry name" value="P450"/>
</dbReference>
<dbReference type="PANTHER" id="PTHR24305">
    <property type="entry name" value="CYTOCHROME P450"/>
    <property type="match status" value="1"/>
</dbReference>
<reference evidence="9" key="1">
    <citation type="submission" date="2022-11" db="EMBL/GenBank/DDBJ databases">
        <title>Genome Resource of Sclerotinia nivalis Strain SnTB1, a Plant Pathogen Isolated from American Ginseng.</title>
        <authorList>
            <person name="Fan S."/>
        </authorList>
    </citation>
    <scope>NUCLEOTIDE SEQUENCE</scope>
    <source>
        <strain evidence="9">SnTB1</strain>
    </source>
</reference>
<feature type="binding site" description="axial binding residue" evidence="7">
    <location>
        <position position="280"/>
    </location>
    <ligand>
        <name>heme</name>
        <dbReference type="ChEBI" id="CHEBI:30413"/>
    </ligand>
    <ligandPart>
        <name>Fe</name>
        <dbReference type="ChEBI" id="CHEBI:18248"/>
    </ligandPart>
</feature>
<keyword evidence="5 7" id="KW-0408">Iron</keyword>
<protein>
    <recommendedName>
        <fullName evidence="11">Cytochrome P450 monooxygenase</fullName>
    </recommendedName>
</protein>
<comment type="caution">
    <text evidence="9">The sequence shown here is derived from an EMBL/GenBank/DDBJ whole genome shotgun (WGS) entry which is preliminary data.</text>
</comment>
<comment type="cofactor">
    <cofactor evidence="1 7">
        <name>heme</name>
        <dbReference type="ChEBI" id="CHEBI:30413"/>
    </cofactor>
</comment>
<dbReference type="PROSITE" id="PS00086">
    <property type="entry name" value="CYTOCHROME_P450"/>
    <property type="match status" value="1"/>
</dbReference>
<keyword evidence="4 7" id="KW-0479">Metal-binding</keyword>
<evidence type="ECO:0000256" key="6">
    <source>
        <dbReference type="ARBA" id="ARBA00023026"/>
    </source>
</evidence>
<name>A0A9X0DNH7_9HELO</name>
<evidence type="ECO:0000256" key="2">
    <source>
        <dbReference type="ARBA" id="ARBA00010617"/>
    </source>
</evidence>
<dbReference type="SUPFAM" id="SSF48264">
    <property type="entry name" value="Cytochrome P450"/>
    <property type="match status" value="2"/>
</dbReference>
<dbReference type="InterPro" id="IPR017972">
    <property type="entry name" value="Cyt_P450_CS"/>
</dbReference>
<keyword evidence="6" id="KW-0843">Virulence</keyword>
<dbReference type="GO" id="GO:0016705">
    <property type="term" value="F:oxidoreductase activity, acting on paired donors, with incorporation or reduction of molecular oxygen"/>
    <property type="evidence" value="ECO:0007669"/>
    <property type="project" value="InterPro"/>
</dbReference>
<keyword evidence="10" id="KW-1185">Reference proteome</keyword>
<evidence type="ECO:0000313" key="10">
    <source>
        <dbReference type="Proteomes" id="UP001152300"/>
    </source>
</evidence>
<dbReference type="Proteomes" id="UP001152300">
    <property type="component" value="Unassembled WGS sequence"/>
</dbReference>
<accession>A0A9X0DNH7</accession>
<dbReference type="PANTHER" id="PTHR24305:SF210">
    <property type="entry name" value="CYTOCHROME P450 MONOOXYGENASE ASQL-RELATED"/>
    <property type="match status" value="1"/>
</dbReference>
<dbReference type="Gene3D" id="1.10.630.10">
    <property type="entry name" value="Cytochrome P450"/>
    <property type="match status" value="2"/>
</dbReference>